<proteinExistence type="predicted"/>
<keyword evidence="2" id="KW-1185">Reference proteome</keyword>
<gene>
    <name evidence="1" type="ORF">TBRA_LOCUS1985</name>
</gene>
<organism evidence="1 2">
    <name type="scientific">Trichogramma brassicae</name>
    <dbReference type="NCBI Taxonomy" id="86971"/>
    <lineage>
        <taxon>Eukaryota</taxon>
        <taxon>Metazoa</taxon>
        <taxon>Ecdysozoa</taxon>
        <taxon>Arthropoda</taxon>
        <taxon>Hexapoda</taxon>
        <taxon>Insecta</taxon>
        <taxon>Pterygota</taxon>
        <taxon>Neoptera</taxon>
        <taxon>Endopterygota</taxon>
        <taxon>Hymenoptera</taxon>
        <taxon>Apocrita</taxon>
        <taxon>Proctotrupomorpha</taxon>
        <taxon>Chalcidoidea</taxon>
        <taxon>Trichogrammatidae</taxon>
        <taxon>Trichogramma</taxon>
    </lineage>
</organism>
<evidence type="ECO:0000313" key="2">
    <source>
        <dbReference type="Proteomes" id="UP000479190"/>
    </source>
</evidence>
<evidence type="ECO:0000313" key="1">
    <source>
        <dbReference type="EMBL" id="CAB0029969.1"/>
    </source>
</evidence>
<accession>A0A6H5HWC8</accession>
<reference evidence="1 2" key="1">
    <citation type="submission" date="2020-02" db="EMBL/GenBank/DDBJ databases">
        <authorList>
            <person name="Ferguson B K."/>
        </authorList>
    </citation>
    <scope>NUCLEOTIDE SEQUENCE [LARGE SCALE GENOMIC DNA]</scope>
</reference>
<name>A0A6H5HWC8_9HYME</name>
<dbReference type="EMBL" id="CADCXV010000389">
    <property type="protein sequence ID" value="CAB0029969.1"/>
    <property type="molecule type" value="Genomic_DNA"/>
</dbReference>
<sequence>MRPLQHELLQRVNTSDNVELAKINRELFEPSATKMPISADRDRARRVGKDFTIALGLCLVATAACSNCCLRAGDNPNLVNDGRDRPALHIVFRITDYVTIASREHRKALGPLRVYARSELPLLTAYTSFSERLSTLFDSTTTTTDETEIFRNLESAFSSLSRD</sequence>
<dbReference type="Proteomes" id="UP000479190">
    <property type="component" value="Unassembled WGS sequence"/>
</dbReference>
<protein>
    <submittedName>
        <fullName evidence="1">Uncharacterized protein</fullName>
    </submittedName>
</protein>
<dbReference type="AlphaFoldDB" id="A0A6H5HWC8"/>